<proteinExistence type="predicted"/>
<dbReference type="InterPro" id="IPR047042">
    <property type="entry name" value="BipA_II"/>
</dbReference>
<dbReference type="SUPFAM" id="SSF50447">
    <property type="entry name" value="Translation proteins"/>
    <property type="match status" value="1"/>
</dbReference>
<dbReference type="InterPro" id="IPR047041">
    <property type="entry name" value="BipA_GTP-bd_dom"/>
</dbReference>
<keyword evidence="1" id="KW-0547">Nucleotide-binding</keyword>
<accession>A0A4P9A3B9</accession>
<dbReference type="PANTHER" id="PTHR42908">
    <property type="entry name" value="TRANSLATION ELONGATION FACTOR-RELATED"/>
    <property type="match status" value="1"/>
</dbReference>
<dbReference type="InterPro" id="IPR035651">
    <property type="entry name" value="BipA_V"/>
</dbReference>
<dbReference type="NCBIfam" id="TIGR01394">
    <property type="entry name" value="TypA_BipA"/>
    <property type="match status" value="1"/>
</dbReference>
<evidence type="ECO:0000256" key="1">
    <source>
        <dbReference type="ARBA" id="ARBA00023134"/>
    </source>
</evidence>
<dbReference type="InterPro" id="IPR048876">
    <property type="entry name" value="BipA_C"/>
</dbReference>
<dbReference type="FunFam" id="2.40.50.250:FF:000001">
    <property type="entry name" value="GTP-binding protein TypA"/>
    <property type="match status" value="1"/>
</dbReference>
<dbReference type="Gene3D" id="3.40.50.300">
    <property type="entry name" value="P-loop containing nucleotide triphosphate hydrolases"/>
    <property type="match status" value="1"/>
</dbReference>
<evidence type="ECO:0000313" key="5">
    <source>
        <dbReference type="Proteomes" id="UP000310639"/>
    </source>
</evidence>
<dbReference type="CDD" id="cd01891">
    <property type="entry name" value="TypA_BipA"/>
    <property type="match status" value="1"/>
</dbReference>
<dbReference type="InterPro" id="IPR006298">
    <property type="entry name" value="BipA"/>
</dbReference>
<keyword evidence="5" id="KW-1185">Reference proteome</keyword>
<dbReference type="CDD" id="cd16263">
    <property type="entry name" value="BipA_III"/>
    <property type="match status" value="1"/>
</dbReference>
<dbReference type="RefSeq" id="WP_138079082.1">
    <property type="nucleotide sequence ID" value="NZ_CP040004.1"/>
</dbReference>
<dbReference type="NCBIfam" id="TIGR00231">
    <property type="entry name" value="small_GTP"/>
    <property type="match status" value="1"/>
</dbReference>
<dbReference type="Gene3D" id="2.40.30.10">
    <property type="entry name" value="Translation factors"/>
    <property type="match status" value="1"/>
</dbReference>
<dbReference type="InterPro" id="IPR035647">
    <property type="entry name" value="EFG_III/V"/>
</dbReference>
<dbReference type="Gene3D" id="2.40.50.250">
    <property type="entry name" value="bipa protein"/>
    <property type="match status" value="1"/>
</dbReference>
<dbReference type="Gene3D" id="3.30.70.240">
    <property type="match status" value="1"/>
</dbReference>
<reference evidence="4 5" key="1">
    <citation type="submission" date="2019-04" db="EMBL/GenBank/DDBJ databases">
        <title>Saccharibacteria TM7 genomes.</title>
        <authorList>
            <person name="Bor B."/>
            <person name="He X."/>
            <person name="Chen T."/>
            <person name="Dewhirst F.E."/>
        </authorList>
    </citation>
    <scope>NUCLEOTIDE SEQUENCE [LARGE SCALE GENOMIC DNA]</scope>
    <source>
        <strain evidence="4 5">BB001</strain>
    </source>
</reference>
<dbReference type="GO" id="GO:0005829">
    <property type="term" value="C:cytosol"/>
    <property type="evidence" value="ECO:0007669"/>
    <property type="project" value="TreeGrafter"/>
</dbReference>
<dbReference type="CDD" id="cd03691">
    <property type="entry name" value="BipA_TypA_II"/>
    <property type="match status" value="1"/>
</dbReference>
<dbReference type="GO" id="GO:1990904">
    <property type="term" value="C:ribonucleoprotein complex"/>
    <property type="evidence" value="ECO:0007669"/>
    <property type="project" value="TreeGrafter"/>
</dbReference>
<sequence>MKDASKIRNIAIIAHVDHGKTTMVDGLLKQSRTFRDNQAEMSQELIMDSGDQEHERGITITAKQTSIFYGDYKINIIDTPGHADFSGEVERTLQMADGVLLIVDAQEGPMPQTKFVLSKALELGLKPVVVINKIDKPARRIAEVEDELSDLFLELATDDSQLHYPIYYAVGRDGKAWREIPADPSEDADLTPIFEAIINDIPAPSVTADGGFQMLVTSLQYDTFQGKYAIGRIARGSVKRGLAVSLLKHGEVSGSARIEKVFGYRGLNREELDEAFAGDIVALVGVSEAHIGDTIADKEQPEALPAIAIEAPTLSMYLGPNTSPMKGREGEFTTSRQIGDRLRRELETNVALRVEENGIGFTVSGRGELHLSVLIETMRREGFEFEVGRPQVVTITDDGVEKEPIEELQIEISSEFIGAISQELGARHAEMKSQETTASGATRITYVLPTRALIGLRNVLLTATKGTVIMNSLPHGYQPLGGKLPKTRGGVLIAFEAGTTTPYALQAAEARGELLVGPGTEVYAGMIVGIYNRQEDIEINVCKAKHLTNMRSKSSDGTVQLTPFTQFSLEQCIDFIEDDELLEVTPKSLRLRKRYLDANERKRAAKK</sequence>
<dbReference type="InterPro" id="IPR000795">
    <property type="entry name" value="T_Tr_GTP-bd_dom"/>
</dbReference>
<dbReference type="Pfam" id="PF00009">
    <property type="entry name" value="GTP_EFTU"/>
    <property type="match status" value="1"/>
</dbReference>
<protein>
    <recommendedName>
        <fullName evidence="2">50S ribosomal subunit assembly factor BipA</fullName>
    </recommendedName>
</protein>
<dbReference type="GO" id="GO:0005525">
    <property type="term" value="F:GTP binding"/>
    <property type="evidence" value="ECO:0007669"/>
    <property type="project" value="UniProtKB-KW"/>
</dbReference>
<dbReference type="Proteomes" id="UP000310639">
    <property type="component" value="Chromosome"/>
</dbReference>
<dbReference type="InterPro" id="IPR047043">
    <property type="entry name" value="BipA_III"/>
</dbReference>
<dbReference type="CDD" id="cd03710">
    <property type="entry name" value="BipA_TypA_C"/>
    <property type="match status" value="1"/>
</dbReference>
<dbReference type="KEGG" id="nft:FBF37_02255"/>
<dbReference type="Pfam" id="PF03144">
    <property type="entry name" value="GTP_EFTU_D2"/>
    <property type="match status" value="1"/>
</dbReference>
<name>A0A4P9A3B9_9BACT</name>
<evidence type="ECO:0000259" key="3">
    <source>
        <dbReference type="PROSITE" id="PS51722"/>
    </source>
</evidence>
<dbReference type="InterPro" id="IPR027417">
    <property type="entry name" value="P-loop_NTPase"/>
</dbReference>
<dbReference type="Gene3D" id="3.30.70.870">
    <property type="entry name" value="Elongation Factor G (Translational Gtpase), domain 3"/>
    <property type="match status" value="1"/>
</dbReference>
<dbReference type="Pfam" id="PF21018">
    <property type="entry name" value="BipA_C"/>
    <property type="match status" value="1"/>
</dbReference>
<dbReference type="Pfam" id="PF00679">
    <property type="entry name" value="EFG_C"/>
    <property type="match status" value="1"/>
</dbReference>
<dbReference type="FunFam" id="3.30.70.870:FF:000003">
    <property type="entry name" value="GTP-binding protein TypA"/>
    <property type="match status" value="1"/>
</dbReference>
<dbReference type="InterPro" id="IPR005225">
    <property type="entry name" value="Small_GTP-bd"/>
</dbReference>
<dbReference type="SUPFAM" id="SSF54980">
    <property type="entry name" value="EF-G C-terminal domain-like"/>
    <property type="match status" value="2"/>
</dbReference>
<dbReference type="InterPro" id="IPR000640">
    <property type="entry name" value="EFG_V-like"/>
</dbReference>
<gene>
    <name evidence="4" type="primary">typA</name>
    <name evidence="4" type="ORF">FBF37_02255</name>
</gene>
<evidence type="ECO:0000313" key="4">
    <source>
        <dbReference type="EMBL" id="QCT42282.1"/>
    </source>
</evidence>
<dbReference type="OrthoDB" id="9801472at2"/>
<dbReference type="AlphaFoldDB" id="A0A4P9A3B9"/>
<dbReference type="InterPro" id="IPR042116">
    <property type="entry name" value="TypA/BipA_C"/>
</dbReference>
<evidence type="ECO:0000256" key="2">
    <source>
        <dbReference type="ARBA" id="ARBA00035722"/>
    </source>
</evidence>
<dbReference type="PANTHER" id="PTHR42908:SF8">
    <property type="entry name" value="TR-TYPE G DOMAIN-CONTAINING PROTEIN"/>
    <property type="match status" value="1"/>
</dbReference>
<dbReference type="GO" id="GO:0003924">
    <property type="term" value="F:GTPase activity"/>
    <property type="evidence" value="ECO:0007669"/>
    <property type="project" value="InterPro"/>
</dbReference>
<dbReference type="InterPro" id="IPR009000">
    <property type="entry name" value="Transl_B-barrel_sf"/>
</dbReference>
<feature type="domain" description="Tr-type G" evidence="3">
    <location>
        <begin position="5"/>
        <end position="205"/>
    </location>
</feature>
<dbReference type="EMBL" id="CP040004">
    <property type="protein sequence ID" value="QCT42282.1"/>
    <property type="molecule type" value="Genomic_DNA"/>
</dbReference>
<dbReference type="SUPFAM" id="SSF52540">
    <property type="entry name" value="P-loop containing nucleoside triphosphate hydrolases"/>
    <property type="match status" value="1"/>
</dbReference>
<dbReference type="FunFam" id="3.40.50.300:FF:000055">
    <property type="entry name" value="GTP-binding protein TypA"/>
    <property type="match status" value="1"/>
</dbReference>
<keyword evidence="1" id="KW-0342">GTP-binding</keyword>
<dbReference type="PRINTS" id="PR00315">
    <property type="entry name" value="ELONGATNFCT"/>
</dbReference>
<dbReference type="PROSITE" id="PS51722">
    <property type="entry name" value="G_TR_2"/>
    <property type="match status" value="1"/>
</dbReference>
<organism evidence="4 5">
    <name type="scientific">Candidatus Nanosynbacter featherlites</name>
    <dbReference type="NCBI Taxonomy" id="2572088"/>
    <lineage>
        <taxon>Bacteria</taxon>
        <taxon>Candidatus Saccharimonadota</taxon>
        <taxon>Candidatus Saccharimonadia</taxon>
        <taxon>Candidatus Nanosynbacterales</taxon>
        <taxon>Candidatus Nanosynbacteraceae</taxon>
        <taxon>Candidatus Nanosynbacter</taxon>
    </lineage>
</organism>
<dbReference type="InterPro" id="IPR004161">
    <property type="entry name" value="EFTu-like_2"/>
</dbReference>